<evidence type="ECO:0000256" key="9">
    <source>
        <dbReference type="ARBA" id="ARBA00023204"/>
    </source>
</evidence>
<dbReference type="PROSITE" id="PS00893">
    <property type="entry name" value="NUDIX_BOX"/>
    <property type="match status" value="1"/>
</dbReference>
<dbReference type="Gene3D" id="3.90.79.10">
    <property type="entry name" value="Nucleoside Triphosphate Pyrophosphohydrolase"/>
    <property type="match status" value="1"/>
</dbReference>
<keyword evidence="8 18" id="KW-0460">Magnesium</keyword>
<name>A0A432YU62_9GAMM</name>
<proteinExistence type="inferred from homology"/>
<evidence type="ECO:0000256" key="14">
    <source>
        <dbReference type="ARBA" id="ARBA00041592"/>
    </source>
</evidence>
<dbReference type="NCBIfam" id="TIGR00586">
    <property type="entry name" value="mutt"/>
    <property type="match status" value="1"/>
</dbReference>
<organism evidence="20 21">
    <name type="scientific">Idiomarina piscisalsi</name>
    <dbReference type="NCBI Taxonomy" id="1096243"/>
    <lineage>
        <taxon>Bacteria</taxon>
        <taxon>Pseudomonadati</taxon>
        <taxon>Pseudomonadota</taxon>
        <taxon>Gammaproteobacteria</taxon>
        <taxon>Alteromonadales</taxon>
        <taxon>Idiomarinaceae</taxon>
        <taxon>Idiomarina</taxon>
    </lineage>
</organism>
<feature type="binding site" evidence="18">
    <location>
        <position position="62"/>
    </location>
    <ligand>
        <name>Mg(2+)</name>
        <dbReference type="ChEBI" id="CHEBI:18420"/>
    </ligand>
</feature>
<evidence type="ECO:0000256" key="10">
    <source>
        <dbReference type="ARBA" id="ARBA00035861"/>
    </source>
</evidence>
<evidence type="ECO:0000256" key="1">
    <source>
        <dbReference type="ARBA" id="ARBA00001946"/>
    </source>
</evidence>
<evidence type="ECO:0000313" key="20">
    <source>
        <dbReference type="EMBL" id="RUO66858.1"/>
    </source>
</evidence>
<evidence type="ECO:0000256" key="12">
    <source>
        <dbReference type="ARBA" id="ARBA00038905"/>
    </source>
</evidence>
<keyword evidence="3" id="KW-0515">Mutator protein</keyword>
<keyword evidence="9" id="KW-0234">DNA repair</keyword>
<evidence type="ECO:0000256" key="3">
    <source>
        <dbReference type="ARBA" id="ARBA00022457"/>
    </source>
</evidence>
<dbReference type="GO" id="GO:0046872">
    <property type="term" value="F:metal ion binding"/>
    <property type="evidence" value="ECO:0007669"/>
    <property type="project" value="UniProtKB-KW"/>
</dbReference>
<dbReference type="EMBL" id="PIQA01000003">
    <property type="protein sequence ID" value="RUO66858.1"/>
    <property type="molecule type" value="Genomic_DNA"/>
</dbReference>
<dbReference type="GO" id="GO:0008413">
    <property type="term" value="F:8-oxo-7,8-dihydroguanosine triphosphate pyrophosphatase activity"/>
    <property type="evidence" value="ECO:0007669"/>
    <property type="project" value="InterPro"/>
</dbReference>
<dbReference type="SUPFAM" id="SSF55811">
    <property type="entry name" value="Nudix"/>
    <property type="match status" value="1"/>
</dbReference>
<dbReference type="InterPro" id="IPR020084">
    <property type="entry name" value="NUDIX_hydrolase_CS"/>
</dbReference>
<keyword evidence="4" id="KW-0235">DNA replication</keyword>
<dbReference type="Pfam" id="PF14815">
    <property type="entry name" value="NUDIX_4"/>
    <property type="match status" value="1"/>
</dbReference>
<dbReference type="PROSITE" id="PS51462">
    <property type="entry name" value="NUDIX"/>
    <property type="match status" value="1"/>
</dbReference>
<dbReference type="GO" id="GO:0044716">
    <property type="term" value="F:8-oxo-GDP phosphatase activity"/>
    <property type="evidence" value="ECO:0007669"/>
    <property type="project" value="TreeGrafter"/>
</dbReference>
<feature type="domain" description="Nudix hydrolase" evidence="19">
    <location>
        <begin position="6"/>
        <end position="133"/>
    </location>
</feature>
<evidence type="ECO:0000256" key="18">
    <source>
        <dbReference type="PIRSR" id="PIRSR603561-2"/>
    </source>
</evidence>
<dbReference type="GO" id="GO:0006260">
    <property type="term" value="P:DNA replication"/>
    <property type="evidence" value="ECO:0007669"/>
    <property type="project" value="UniProtKB-KW"/>
</dbReference>
<reference evidence="20 21" key="1">
    <citation type="journal article" date="2011" name="Front. Microbiol.">
        <title>Genomic signatures of strain selection and enhancement in Bacillus atrophaeus var. globigii, a historical biowarfare simulant.</title>
        <authorList>
            <person name="Gibbons H.S."/>
            <person name="Broomall S.M."/>
            <person name="McNew L.A."/>
            <person name="Daligault H."/>
            <person name="Chapman C."/>
            <person name="Bruce D."/>
            <person name="Karavis M."/>
            <person name="Krepps M."/>
            <person name="McGregor P.A."/>
            <person name="Hong C."/>
            <person name="Park K.H."/>
            <person name="Akmal A."/>
            <person name="Feldman A."/>
            <person name="Lin J.S."/>
            <person name="Chang W.E."/>
            <person name="Higgs B.W."/>
            <person name="Demirev P."/>
            <person name="Lindquist J."/>
            <person name="Liem A."/>
            <person name="Fochler E."/>
            <person name="Read T.D."/>
            <person name="Tapia R."/>
            <person name="Johnson S."/>
            <person name="Bishop-Lilly K.A."/>
            <person name="Detter C."/>
            <person name="Han C."/>
            <person name="Sozhamannan S."/>
            <person name="Rosenzweig C.N."/>
            <person name="Skowronski E.W."/>
        </authorList>
    </citation>
    <scope>NUCLEOTIDE SEQUENCE [LARGE SCALE GENOMIC DNA]</scope>
    <source>
        <strain evidence="20 21">TPS4-2</strain>
    </source>
</reference>
<keyword evidence="7" id="KW-0378">Hydrolase</keyword>
<dbReference type="GO" id="GO:0035539">
    <property type="term" value="F:8-oxo-7,8-dihydrodeoxyguanosine triphosphate pyrophosphatase activity"/>
    <property type="evidence" value="ECO:0007669"/>
    <property type="project" value="UniProtKB-EC"/>
</dbReference>
<evidence type="ECO:0000256" key="16">
    <source>
        <dbReference type="ARBA" id="ARBA00042798"/>
    </source>
</evidence>
<dbReference type="GO" id="GO:0006281">
    <property type="term" value="P:DNA repair"/>
    <property type="evidence" value="ECO:0007669"/>
    <property type="project" value="UniProtKB-KW"/>
</dbReference>
<evidence type="ECO:0000256" key="4">
    <source>
        <dbReference type="ARBA" id="ARBA00022705"/>
    </source>
</evidence>
<evidence type="ECO:0000259" key="19">
    <source>
        <dbReference type="PROSITE" id="PS51462"/>
    </source>
</evidence>
<dbReference type="InterPro" id="IPR047127">
    <property type="entry name" value="MutT-like"/>
</dbReference>
<feature type="binding site" evidence="18">
    <location>
        <position position="42"/>
    </location>
    <ligand>
        <name>Mg(2+)</name>
        <dbReference type="ChEBI" id="CHEBI:18420"/>
    </ligand>
</feature>
<evidence type="ECO:0000256" key="2">
    <source>
        <dbReference type="ARBA" id="ARBA00005582"/>
    </source>
</evidence>
<dbReference type="EC" id="3.6.1.55" evidence="12"/>
<evidence type="ECO:0000256" key="6">
    <source>
        <dbReference type="ARBA" id="ARBA00022763"/>
    </source>
</evidence>
<evidence type="ECO:0000313" key="21">
    <source>
        <dbReference type="Proteomes" id="UP000288361"/>
    </source>
</evidence>
<dbReference type="FunFam" id="3.90.79.10:FF:000014">
    <property type="entry name" value="8-oxo-dGTP diphosphatase MutT"/>
    <property type="match status" value="1"/>
</dbReference>
<comment type="catalytic activity">
    <reaction evidence="10">
        <text>8-oxo-dGTP + H2O = 8-oxo-dGMP + diphosphate + H(+)</text>
        <dbReference type="Rhea" id="RHEA:31575"/>
        <dbReference type="ChEBI" id="CHEBI:15377"/>
        <dbReference type="ChEBI" id="CHEBI:15378"/>
        <dbReference type="ChEBI" id="CHEBI:33019"/>
        <dbReference type="ChEBI" id="CHEBI:63224"/>
        <dbReference type="ChEBI" id="CHEBI:77896"/>
        <dbReference type="EC" id="3.6.1.55"/>
    </reaction>
</comment>
<dbReference type="InterPro" id="IPR015797">
    <property type="entry name" value="NUDIX_hydrolase-like_dom_sf"/>
</dbReference>
<protein>
    <recommendedName>
        <fullName evidence="13">8-oxo-dGTP diphosphatase</fullName>
        <ecNumber evidence="12">3.6.1.55</ecNumber>
    </recommendedName>
    <alternativeName>
        <fullName evidence="16">7,8-dihydro-8-oxoguanine-triphosphatase</fullName>
    </alternativeName>
    <alternativeName>
        <fullName evidence="15">Mutator protein MutT</fullName>
    </alternativeName>
    <alternativeName>
        <fullName evidence="14">dGTP pyrophosphohydrolase</fullName>
    </alternativeName>
</protein>
<comment type="catalytic activity">
    <reaction evidence="11">
        <text>8-oxo-GTP + H2O = 8-oxo-GMP + diphosphate + H(+)</text>
        <dbReference type="Rhea" id="RHEA:67616"/>
        <dbReference type="ChEBI" id="CHEBI:15377"/>
        <dbReference type="ChEBI" id="CHEBI:15378"/>
        <dbReference type="ChEBI" id="CHEBI:33019"/>
        <dbReference type="ChEBI" id="CHEBI:143553"/>
        <dbReference type="ChEBI" id="CHEBI:145694"/>
    </reaction>
</comment>
<dbReference type="InterPro" id="IPR029119">
    <property type="entry name" value="MutY_C"/>
</dbReference>
<dbReference type="InterPro" id="IPR020476">
    <property type="entry name" value="Nudix_hydrolase"/>
</dbReference>
<keyword evidence="5 18" id="KW-0479">Metal-binding</keyword>
<evidence type="ECO:0000256" key="11">
    <source>
        <dbReference type="ARBA" id="ARBA00036904"/>
    </source>
</evidence>
<dbReference type="InterPro" id="IPR000086">
    <property type="entry name" value="NUDIX_hydrolase_dom"/>
</dbReference>
<dbReference type="InterPro" id="IPR003561">
    <property type="entry name" value="Mutator_MutT"/>
</dbReference>
<comment type="similarity">
    <text evidence="2">Belongs to the Nudix hydrolase family.</text>
</comment>
<dbReference type="RefSeq" id="WP_126751986.1">
    <property type="nucleotide sequence ID" value="NZ_JBHUMT010000013.1"/>
</dbReference>
<feature type="binding site" evidence="17">
    <location>
        <position position="124"/>
    </location>
    <ligand>
        <name>8-oxo-dGTP</name>
        <dbReference type="ChEBI" id="CHEBI:77896"/>
    </ligand>
</feature>
<evidence type="ECO:0000256" key="17">
    <source>
        <dbReference type="PIRSR" id="PIRSR603561-1"/>
    </source>
</evidence>
<dbReference type="Proteomes" id="UP000288361">
    <property type="component" value="Unassembled WGS sequence"/>
</dbReference>
<evidence type="ECO:0000256" key="13">
    <source>
        <dbReference type="ARBA" id="ARBA00040794"/>
    </source>
</evidence>
<dbReference type="PANTHER" id="PTHR47707">
    <property type="entry name" value="8-OXO-DGTP DIPHOSPHATASE"/>
    <property type="match status" value="1"/>
</dbReference>
<dbReference type="GO" id="GO:0044715">
    <property type="term" value="F:8-oxo-dGDP phosphatase activity"/>
    <property type="evidence" value="ECO:0007669"/>
    <property type="project" value="TreeGrafter"/>
</dbReference>
<sequence>MTTQKPPAVHVAVGVIENSNGEIFIAQRLPEQHQGGKWEFPGGKVESDENVQEALVRELKEECGIDVTDMAPLTVIEHQYSDKRVLLDVWWILSYQGEATQLEGQKWCWVDKNQLDAFQFPDANQPIVDCIMQSMNTY</sequence>
<dbReference type="AlphaFoldDB" id="A0A432YU62"/>
<dbReference type="PRINTS" id="PR00502">
    <property type="entry name" value="NUDIXFAMILY"/>
</dbReference>
<accession>A0A432YU62</accession>
<evidence type="ECO:0000256" key="8">
    <source>
        <dbReference type="ARBA" id="ARBA00022842"/>
    </source>
</evidence>
<gene>
    <name evidence="20" type="ORF">CWI73_06165</name>
</gene>
<keyword evidence="6" id="KW-0227">DNA damage</keyword>
<feature type="binding site" evidence="17">
    <location>
        <begin position="39"/>
        <end position="42"/>
    </location>
    <ligand>
        <name>8-oxo-dGTP</name>
        <dbReference type="ChEBI" id="CHEBI:77896"/>
    </ligand>
</feature>
<comment type="caution">
    <text evidence="20">The sequence shown here is derived from an EMBL/GenBank/DDBJ whole genome shotgun (WGS) entry which is preliminary data.</text>
</comment>
<dbReference type="CDD" id="cd03425">
    <property type="entry name" value="NUDIX_MutT_NudA_like"/>
    <property type="match status" value="1"/>
</dbReference>
<comment type="cofactor">
    <cofactor evidence="1 18">
        <name>Mg(2+)</name>
        <dbReference type="ChEBI" id="CHEBI:18420"/>
    </cofactor>
</comment>
<evidence type="ECO:0000256" key="15">
    <source>
        <dbReference type="ARBA" id="ARBA00041979"/>
    </source>
</evidence>
<evidence type="ECO:0000256" key="5">
    <source>
        <dbReference type="ARBA" id="ARBA00022723"/>
    </source>
</evidence>
<feature type="binding site" evidence="17">
    <location>
        <position position="28"/>
    </location>
    <ligand>
        <name>8-oxo-dGTP</name>
        <dbReference type="ChEBI" id="CHEBI:77896"/>
    </ligand>
</feature>
<dbReference type="PANTHER" id="PTHR47707:SF1">
    <property type="entry name" value="NUDIX HYDROLASE FAMILY PROTEIN"/>
    <property type="match status" value="1"/>
</dbReference>
<evidence type="ECO:0000256" key="7">
    <source>
        <dbReference type="ARBA" id="ARBA00022801"/>
    </source>
</evidence>
<feature type="binding site" evidence="17">
    <location>
        <position position="33"/>
    </location>
    <ligand>
        <name>8-oxo-dGTP</name>
        <dbReference type="ChEBI" id="CHEBI:77896"/>
    </ligand>
</feature>